<evidence type="ECO:0000313" key="2">
    <source>
        <dbReference type="EMBL" id="KAF4027813.1"/>
    </source>
</evidence>
<feature type="compositionally biased region" description="Basic and acidic residues" evidence="1">
    <location>
        <begin position="1"/>
        <end position="14"/>
    </location>
</feature>
<sequence>MSIRDKTVGWDDGKVSLSTSAKSKDMKTDAPRMPPALDVLSKIDTKSENPEMQTNAEDLLFPSIAKNTPIKHTYNCQMVNNQYKEEEQVSPTVEIYAVAIYTRIGAVIKKQEKEMHTIPATPLTPAQIVYSITGLELMTMVEFLRKYQVQI</sequence>
<organism evidence="2 3">
    <name type="scientific">Phytophthora infestans</name>
    <name type="common">Potato late blight agent</name>
    <name type="synonym">Botrytis infestans</name>
    <dbReference type="NCBI Taxonomy" id="4787"/>
    <lineage>
        <taxon>Eukaryota</taxon>
        <taxon>Sar</taxon>
        <taxon>Stramenopiles</taxon>
        <taxon>Oomycota</taxon>
        <taxon>Peronosporomycetes</taxon>
        <taxon>Peronosporales</taxon>
        <taxon>Peronosporaceae</taxon>
        <taxon>Phytophthora</taxon>
    </lineage>
</organism>
<evidence type="ECO:0000256" key="1">
    <source>
        <dbReference type="SAM" id="MobiDB-lite"/>
    </source>
</evidence>
<dbReference type="EMBL" id="WSZM01001273">
    <property type="protein sequence ID" value="KAF4027813.1"/>
    <property type="molecule type" value="Genomic_DNA"/>
</dbReference>
<feature type="region of interest" description="Disordered" evidence="1">
    <location>
        <begin position="1"/>
        <end position="35"/>
    </location>
</feature>
<proteinExistence type="predicted"/>
<comment type="caution">
    <text evidence="2">The sequence shown here is derived from an EMBL/GenBank/DDBJ whole genome shotgun (WGS) entry which is preliminary data.</text>
</comment>
<dbReference type="AlphaFoldDB" id="A0A833W359"/>
<accession>A0A833W359</accession>
<name>A0A833W359_PHYIN</name>
<reference evidence="2" key="1">
    <citation type="submission" date="2020-04" db="EMBL/GenBank/DDBJ databases">
        <title>Hybrid Assembly of Korean Phytophthora infestans isolates.</title>
        <authorList>
            <person name="Prokchorchik M."/>
            <person name="Lee Y."/>
            <person name="Seo J."/>
            <person name="Cho J.-H."/>
            <person name="Park Y.-E."/>
            <person name="Jang D.-C."/>
            <person name="Im J.-S."/>
            <person name="Choi J.-G."/>
            <person name="Park H.-J."/>
            <person name="Lee G.-B."/>
            <person name="Lee Y.-G."/>
            <person name="Hong S.-Y."/>
            <person name="Cho K."/>
            <person name="Sohn K.H."/>
        </authorList>
    </citation>
    <scope>NUCLEOTIDE SEQUENCE</scope>
    <source>
        <strain evidence="2">KR_1_A1</strain>
    </source>
</reference>
<keyword evidence="3" id="KW-1185">Reference proteome</keyword>
<dbReference type="Proteomes" id="UP000602510">
    <property type="component" value="Unassembled WGS sequence"/>
</dbReference>
<gene>
    <name evidence="2" type="ORF">GN244_ATG20546</name>
</gene>
<evidence type="ECO:0000313" key="3">
    <source>
        <dbReference type="Proteomes" id="UP000602510"/>
    </source>
</evidence>
<protein>
    <submittedName>
        <fullName evidence="2">Uncharacterized protein</fullName>
    </submittedName>
</protein>